<dbReference type="KEGG" id="srub:C2R22_05605"/>
<dbReference type="Proteomes" id="UP000236584">
    <property type="component" value="Chromosome"/>
</dbReference>
<reference evidence="3 4" key="1">
    <citation type="submission" date="2018-01" db="EMBL/GenBank/DDBJ databases">
        <title>Complete genome sequence of Salinigranum rubrum GX10T, an extremely halophilic archaeon isolated from a marine solar saltern.</title>
        <authorList>
            <person name="Han S."/>
        </authorList>
    </citation>
    <scope>NUCLEOTIDE SEQUENCE [LARGE SCALE GENOMIC DNA]</scope>
    <source>
        <strain evidence="3 4">GX10</strain>
    </source>
</reference>
<dbReference type="InterPro" id="IPR000182">
    <property type="entry name" value="GNAT_dom"/>
</dbReference>
<dbReference type="EMBL" id="CP026309">
    <property type="protein sequence ID" value="AUV81198.1"/>
    <property type="molecule type" value="Genomic_DNA"/>
</dbReference>
<dbReference type="Gene3D" id="3.40.630.30">
    <property type="match status" value="1"/>
</dbReference>
<dbReference type="GO" id="GO:0016747">
    <property type="term" value="F:acyltransferase activity, transferring groups other than amino-acyl groups"/>
    <property type="evidence" value="ECO:0007669"/>
    <property type="project" value="InterPro"/>
</dbReference>
<dbReference type="CDD" id="cd04301">
    <property type="entry name" value="NAT_SF"/>
    <property type="match status" value="1"/>
</dbReference>
<dbReference type="AlphaFoldDB" id="A0A2I8VGZ6"/>
<dbReference type="InterPro" id="IPR016181">
    <property type="entry name" value="Acyl_CoA_acyltransferase"/>
</dbReference>
<dbReference type="OrthoDB" id="156446at2157"/>
<dbReference type="Pfam" id="PF00583">
    <property type="entry name" value="Acetyltransf_1"/>
    <property type="match status" value="1"/>
</dbReference>
<feature type="compositionally biased region" description="Low complexity" evidence="1">
    <location>
        <begin position="125"/>
        <end position="164"/>
    </location>
</feature>
<sequence>MSDGPSVRPFEPRDTERVVEVAESSMTASYALSPNDIEIIHDEEFAGDTLRARSEDPDADIAVGEVDGVVAGFVETSVENEYGVVRWLHVDPERRGRGVGTTLFEHAVEELEDRCDEVRAIVLSSNTSPGRSSSGSISGRSTSGRSTSAAERPSSTSTPSAPRPSRSRRRERRGPQRRTTRPRRTTRRRSRARTSPTR</sequence>
<protein>
    <recommendedName>
        <fullName evidence="2">N-acetyltransferase domain-containing protein</fullName>
    </recommendedName>
</protein>
<evidence type="ECO:0000259" key="2">
    <source>
        <dbReference type="PROSITE" id="PS51186"/>
    </source>
</evidence>
<evidence type="ECO:0000256" key="1">
    <source>
        <dbReference type="SAM" id="MobiDB-lite"/>
    </source>
</evidence>
<organism evidence="3 4">
    <name type="scientific">Salinigranum rubrum</name>
    <dbReference type="NCBI Taxonomy" id="755307"/>
    <lineage>
        <taxon>Archaea</taxon>
        <taxon>Methanobacteriati</taxon>
        <taxon>Methanobacteriota</taxon>
        <taxon>Stenosarchaea group</taxon>
        <taxon>Halobacteria</taxon>
        <taxon>Halobacteriales</taxon>
        <taxon>Haloferacaceae</taxon>
        <taxon>Salinigranum</taxon>
    </lineage>
</organism>
<proteinExistence type="predicted"/>
<feature type="domain" description="N-acetyltransferase" evidence="2">
    <location>
        <begin position="5"/>
        <end position="159"/>
    </location>
</feature>
<dbReference type="SUPFAM" id="SSF55729">
    <property type="entry name" value="Acyl-CoA N-acyltransferases (Nat)"/>
    <property type="match status" value="1"/>
</dbReference>
<evidence type="ECO:0000313" key="3">
    <source>
        <dbReference type="EMBL" id="AUV81198.1"/>
    </source>
</evidence>
<name>A0A2I8VGZ6_9EURY</name>
<evidence type="ECO:0000313" key="4">
    <source>
        <dbReference type="Proteomes" id="UP000236584"/>
    </source>
</evidence>
<feature type="region of interest" description="Disordered" evidence="1">
    <location>
        <begin position="125"/>
        <end position="198"/>
    </location>
</feature>
<feature type="compositionally biased region" description="Basic residues" evidence="1">
    <location>
        <begin position="165"/>
        <end position="192"/>
    </location>
</feature>
<dbReference type="PROSITE" id="PS51186">
    <property type="entry name" value="GNAT"/>
    <property type="match status" value="1"/>
</dbReference>
<gene>
    <name evidence="3" type="ORF">C2R22_05605</name>
</gene>
<accession>A0A2I8VGZ6</accession>
<keyword evidence="4" id="KW-1185">Reference proteome</keyword>